<evidence type="ECO:0000313" key="4">
    <source>
        <dbReference type="Proteomes" id="UP000193411"/>
    </source>
</evidence>
<dbReference type="OrthoDB" id="10248777at2759"/>
<dbReference type="GO" id="GO:0005737">
    <property type="term" value="C:cytoplasm"/>
    <property type="evidence" value="ECO:0007669"/>
    <property type="project" value="TreeGrafter"/>
</dbReference>
<evidence type="ECO:0000259" key="2">
    <source>
        <dbReference type="Pfam" id="PF05351"/>
    </source>
</evidence>
<gene>
    <name evidence="3" type="ORF">BCR44DRAFT_72240</name>
</gene>
<dbReference type="Pfam" id="PF05351">
    <property type="entry name" value="GMP_PDE_delta"/>
    <property type="match status" value="1"/>
</dbReference>
<dbReference type="InterPro" id="IPR037036">
    <property type="entry name" value="PDED_dom_sf"/>
</dbReference>
<dbReference type="AlphaFoldDB" id="A0A1Y2HW39"/>
<feature type="domain" description="GMP phosphodiesterase delta subunit" evidence="2">
    <location>
        <begin position="5"/>
        <end position="144"/>
    </location>
</feature>
<proteinExistence type="inferred from homology"/>
<sequence length="145" mass="16333">MPTATSNVRVNSITLKNPKNGKVIWQGDDWADAFHGEVKASIPKLVLTQPAVAREINFTNLLPAPIQHLRLVQNVYMNDELVEETEYEFGFVIPMSTNSWESVIESEGAGKEMVAMIVKSKVVLETVFYDGERELSKCRVQLCYV</sequence>
<dbReference type="PANTHER" id="PTHR12976">
    <property type="entry name" value="RETINAL ROD RHODOPSIN-SENSITIVE CGMP 3',5'-CYCLIC PHOSPHODIESTERASE DELTA-SUBUNIT"/>
    <property type="match status" value="1"/>
</dbReference>
<dbReference type="SUPFAM" id="SSF81296">
    <property type="entry name" value="E set domains"/>
    <property type="match status" value="1"/>
</dbReference>
<dbReference type="PANTHER" id="PTHR12976:SF0">
    <property type="entry name" value="RETINAL ROD RHODOPSIN-SENSITIVE CGMP 3',5'-CYCLIC PHOSPHODIESTERASE SUBUNIT DELTA"/>
    <property type="match status" value="1"/>
</dbReference>
<evidence type="ECO:0000256" key="1">
    <source>
        <dbReference type="ARBA" id="ARBA00008102"/>
    </source>
</evidence>
<protein>
    <submittedName>
        <fullName evidence="3">Retinal rod rhodopsin-sensitive cGMP 3',5'-cyclic phosphodiesterase subunit delta-like protein</fullName>
    </submittedName>
</protein>
<keyword evidence="4" id="KW-1185">Reference proteome</keyword>
<reference evidence="3 4" key="1">
    <citation type="submission" date="2016-07" db="EMBL/GenBank/DDBJ databases">
        <title>Pervasive Adenine N6-methylation of Active Genes in Fungi.</title>
        <authorList>
            <consortium name="DOE Joint Genome Institute"/>
            <person name="Mondo S.J."/>
            <person name="Dannebaum R.O."/>
            <person name="Kuo R.C."/>
            <person name="Labutti K."/>
            <person name="Haridas S."/>
            <person name="Kuo A."/>
            <person name="Salamov A."/>
            <person name="Ahrendt S.R."/>
            <person name="Lipzen A."/>
            <person name="Sullivan W."/>
            <person name="Andreopoulos W.B."/>
            <person name="Clum A."/>
            <person name="Lindquist E."/>
            <person name="Daum C."/>
            <person name="Ramamoorthy G.K."/>
            <person name="Gryganskyi A."/>
            <person name="Culley D."/>
            <person name="Magnuson J.K."/>
            <person name="James T.Y."/>
            <person name="O'Malley M.A."/>
            <person name="Stajich J.E."/>
            <person name="Spatafora J.W."/>
            <person name="Visel A."/>
            <person name="Grigoriev I.V."/>
        </authorList>
    </citation>
    <scope>NUCLEOTIDE SEQUENCE [LARGE SCALE GENOMIC DNA]</scope>
    <source>
        <strain evidence="3 4">PL171</strain>
    </source>
</reference>
<dbReference type="STRING" id="765915.A0A1Y2HW39"/>
<evidence type="ECO:0000313" key="3">
    <source>
        <dbReference type="EMBL" id="ORZ37971.1"/>
    </source>
</evidence>
<organism evidence="3 4">
    <name type="scientific">Catenaria anguillulae PL171</name>
    <dbReference type="NCBI Taxonomy" id="765915"/>
    <lineage>
        <taxon>Eukaryota</taxon>
        <taxon>Fungi</taxon>
        <taxon>Fungi incertae sedis</taxon>
        <taxon>Blastocladiomycota</taxon>
        <taxon>Blastocladiomycetes</taxon>
        <taxon>Blastocladiales</taxon>
        <taxon>Catenariaceae</taxon>
        <taxon>Catenaria</taxon>
    </lineage>
</organism>
<dbReference type="Proteomes" id="UP000193411">
    <property type="component" value="Unassembled WGS sequence"/>
</dbReference>
<comment type="caution">
    <text evidence="3">The sequence shown here is derived from an EMBL/GenBank/DDBJ whole genome shotgun (WGS) entry which is preliminary data.</text>
</comment>
<dbReference type="EMBL" id="MCFL01000010">
    <property type="protein sequence ID" value="ORZ37971.1"/>
    <property type="molecule type" value="Genomic_DNA"/>
</dbReference>
<dbReference type="InterPro" id="IPR008015">
    <property type="entry name" value="PDED_dom"/>
</dbReference>
<accession>A0A1Y2HW39</accession>
<dbReference type="Gene3D" id="2.70.50.40">
    <property type="entry name" value="GMP phosphodiesterase, delta subunit"/>
    <property type="match status" value="1"/>
</dbReference>
<comment type="similarity">
    <text evidence="1">Belongs to the PDE6D/unc-119 family.</text>
</comment>
<name>A0A1Y2HW39_9FUNG</name>
<dbReference type="InterPro" id="IPR014756">
    <property type="entry name" value="Ig_E-set"/>
</dbReference>